<name>A0ABR1P674_DIAER</name>
<dbReference type="EMBL" id="JAKNSF020000040">
    <property type="protein sequence ID" value="KAK7726984.1"/>
    <property type="molecule type" value="Genomic_DNA"/>
</dbReference>
<dbReference type="Gene3D" id="3.40.50.150">
    <property type="entry name" value="Vaccinia Virus protein VP39"/>
    <property type="match status" value="1"/>
</dbReference>
<organism evidence="2 3">
    <name type="scientific">Diaporthe eres</name>
    <name type="common">Phomopsis oblonga</name>
    <dbReference type="NCBI Taxonomy" id="83184"/>
    <lineage>
        <taxon>Eukaryota</taxon>
        <taxon>Fungi</taxon>
        <taxon>Dikarya</taxon>
        <taxon>Ascomycota</taxon>
        <taxon>Pezizomycotina</taxon>
        <taxon>Sordariomycetes</taxon>
        <taxon>Sordariomycetidae</taxon>
        <taxon>Diaporthales</taxon>
        <taxon>Diaporthaceae</taxon>
        <taxon>Diaporthe</taxon>
        <taxon>Diaporthe eres species complex</taxon>
    </lineage>
</organism>
<evidence type="ECO:0000313" key="3">
    <source>
        <dbReference type="Proteomes" id="UP001430848"/>
    </source>
</evidence>
<dbReference type="InterPro" id="IPR029063">
    <property type="entry name" value="SAM-dependent_MTases_sf"/>
</dbReference>
<dbReference type="Proteomes" id="UP001430848">
    <property type="component" value="Unassembled WGS sequence"/>
</dbReference>
<keyword evidence="3" id="KW-1185">Reference proteome</keyword>
<gene>
    <name evidence="2" type="ORF">SLS63_007406</name>
</gene>
<comment type="similarity">
    <text evidence="1">Belongs to the methyltransferase superfamily. LaeA methyltransferase family.</text>
</comment>
<dbReference type="SUPFAM" id="SSF53335">
    <property type="entry name" value="S-adenosyl-L-methionine-dependent methyltransferases"/>
    <property type="match status" value="1"/>
</dbReference>
<comment type="caution">
    <text evidence="2">The sequence shown here is derived from an EMBL/GenBank/DDBJ whole genome shotgun (WGS) entry which is preliminary data.</text>
</comment>
<dbReference type="CDD" id="cd02440">
    <property type="entry name" value="AdoMet_MTases"/>
    <property type="match status" value="1"/>
</dbReference>
<evidence type="ECO:0008006" key="4">
    <source>
        <dbReference type="Google" id="ProtNLM"/>
    </source>
</evidence>
<dbReference type="PANTHER" id="PTHR43591">
    <property type="entry name" value="METHYLTRANSFERASE"/>
    <property type="match status" value="1"/>
</dbReference>
<dbReference type="PANTHER" id="PTHR43591:SF102">
    <property type="entry name" value="S-ADENOSYL-L-METHIONINE-DEPENDENT METHYLTRANSFERASE"/>
    <property type="match status" value="1"/>
</dbReference>
<proteinExistence type="inferred from homology"/>
<protein>
    <recommendedName>
        <fullName evidence="4">Methyltransferase domain-containing protein</fullName>
    </recommendedName>
</protein>
<evidence type="ECO:0000313" key="2">
    <source>
        <dbReference type="EMBL" id="KAK7726984.1"/>
    </source>
</evidence>
<dbReference type="Pfam" id="PF13489">
    <property type="entry name" value="Methyltransf_23"/>
    <property type="match status" value="1"/>
</dbReference>
<sequence>MSKWAKVRESTGFTTGYNFFDDARQPPKPELHFGKKLQYSTILVESHVLASLAEGSTAHDAHDDGEDHDLDSDSVADSAIETDILSTMTAPDEFFTFIEENGRTYHSYKASKYLLPNDVREQERMDLQHLLYLETTHGKLFLAPVRENPRRCLDLMTGTGNWAIDFADAFPMCDVLGTDLSPIQPQYVPVNCRFEVDDAEDQWNFRSQFDLIHARASVLCWRNYATFVSEAYQALEPGGWLEMQEFTHRPVFYGDVSNRSSIKKYCELIVQGFQSQGINVAGFRDTKNLMTARGFVNIEEKKFIWPLGTWAKGRHHRNLGVLLKQNFLMVVEALALRPLSHLGWSQEEIQVLLAEVRRELQDNSVDGAAEM</sequence>
<accession>A0ABR1P674</accession>
<reference evidence="2 3" key="1">
    <citation type="submission" date="2024-02" db="EMBL/GenBank/DDBJ databases">
        <title>De novo assembly and annotation of 12 fungi associated with fruit tree decline syndrome in Ontario, Canada.</title>
        <authorList>
            <person name="Sulman M."/>
            <person name="Ellouze W."/>
            <person name="Ilyukhin E."/>
        </authorList>
    </citation>
    <scope>NUCLEOTIDE SEQUENCE [LARGE SCALE GENOMIC DNA]</scope>
    <source>
        <strain evidence="2 3">M169</strain>
    </source>
</reference>
<evidence type="ECO:0000256" key="1">
    <source>
        <dbReference type="ARBA" id="ARBA00038158"/>
    </source>
</evidence>